<organism evidence="2 3">
    <name type="scientific">Noviherbaspirillum pedocola</name>
    <dbReference type="NCBI Taxonomy" id="2801341"/>
    <lineage>
        <taxon>Bacteria</taxon>
        <taxon>Pseudomonadati</taxon>
        <taxon>Pseudomonadota</taxon>
        <taxon>Betaproteobacteria</taxon>
        <taxon>Burkholderiales</taxon>
        <taxon>Oxalobacteraceae</taxon>
        <taxon>Noviherbaspirillum</taxon>
    </lineage>
</organism>
<dbReference type="InterPro" id="IPR036770">
    <property type="entry name" value="Ankyrin_rpt-contain_sf"/>
</dbReference>
<reference evidence="2" key="1">
    <citation type="submission" date="2021-01" db="EMBL/GenBank/DDBJ databases">
        <title>Genome sequence of strain Noviherbaspirillum sp. DKR-6.</title>
        <authorList>
            <person name="Chaudhary D.K."/>
        </authorList>
    </citation>
    <scope>NUCLEOTIDE SEQUENCE</scope>
    <source>
        <strain evidence="2">DKR-6</strain>
    </source>
</reference>
<accession>A0A934SU52</accession>
<evidence type="ECO:0008006" key="4">
    <source>
        <dbReference type="Google" id="ProtNLM"/>
    </source>
</evidence>
<evidence type="ECO:0000313" key="3">
    <source>
        <dbReference type="Proteomes" id="UP000622890"/>
    </source>
</evidence>
<keyword evidence="1" id="KW-0040">ANK repeat</keyword>
<sequence>MNLIGWHLPLESCKTLDELRAHWRILFQEYPISSGEENAYEDAVLSFLGRSTLTPALKLAAVLTGVNGFDFDVRIALGALAEPLEESTVPWPLSVEDVAAPTGPAIPVSTADPWLAGFVAGRLQGLRDTLRHDGIGIDDWRAVFWNKFLQMSCRWADRDGVELALRHGADPRSDACAAIAVLSEGVHAYGLRTPYYFTGTSRNADHMAILTLLLDAGVQISDIEVIALRSAAAVNNTDMLAFLIAQGADLHADDDAALTAGATTMAVDAVEWLLAQGADVHAGGDAALLAAVGSLDETMVELLLAAGADIHAGDELPLRTALSACPDDLYDSDTDFIHQRAGMIAVLLRRGASPDAMEVAKALRQAPDARELIQALLADADLSPQEAQALDRLATAAFGDTDAT</sequence>
<dbReference type="Gene3D" id="1.25.40.20">
    <property type="entry name" value="Ankyrin repeat-containing domain"/>
    <property type="match status" value="1"/>
</dbReference>
<evidence type="ECO:0000256" key="1">
    <source>
        <dbReference type="PROSITE-ProRule" id="PRU00023"/>
    </source>
</evidence>
<dbReference type="SMART" id="SM00248">
    <property type="entry name" value="ANK"/>
    <property type="match status" value="4"/>
</dbReference>
<protein>
    <recommendedName>
        <fullName evidence="4">Ankyrin repeat domain-containing protein</fullName>
    </recommendedName>
</protein>
<evidence type="ECO:0000313" key="2">
    <source>
        <dbReference type="EMBL" id="MBK4735231.1"/>
    </source>
</evidence>
<dbReference type="Proteomes" id="UP000622890">
    <property type="component" value="Unassembled WGS sequence"/>
</dbReference>
<dbReference type="AlphaFoldDB" id="A0A934SU52"/>
<proteinExistence type="predicted"/>
<feature type="repeat" description="ANK" evidence="1">
    <location>
        <begin position="283"/>
        <end position="315"/>
    </location>
</feature>
<dbReference type="InterPro" id="IPR002110">
    <property type="entry name" value="Ankyrin_rpt"/>
</dbReference>
<comment type="caution">
    <text evidence="2">The sequence shown here is derived from an EMBL/GenBank/DDBJ whole genome shotgun (WGS) entry which is preliminary data.</text>
</comment>
<dbReference type="PROSITE" id="PS50088">
    <property type="entry name" value="ANK_REPEAT"/>
    <property type="match status" value="1"/>
</dbReference>
<dbReference type="RefSeq" id="WP_200592009.1">
    <property type="nucleotide sequence ID" value="NZ_JAEPBG010000004.1"/>
</dbReference>
<gene>
    <name evidence="2" type="ORF">JJB74_11465</name>
</gene>
<name>A0A934SU52_9BURK</name>
<dbReference type="SUPFAM" id="SSF48403">
    <property type="entry name" value="Ankyrin repeat"/>
    <property type="match status" value="1"/>
</dbReference>
<dbReference type="EMBL" id="JAEPBG010000004">
    <property type="protein sequence ID" value="MBK4735231.1"/>
    <property type="molecule type" value="Genomic_DNA"/>
</dbReference>
<keyword evidence="3" id="KW-1185">Reference proteome</keyword>
<dbReference type="Pfam" id="PF12796">
    <property type="entry name" value="Ank_2"/>
    <property type="match status" value="1"/>
</dbReference>